<evidence type="ECO:0000313" key="7">
    <source>
        <dbReference type="EMBL" id="MDX8150410.1"/>
    </source>
</evidence>
<dbReference type="InterPro" id="IPR027791">
    <property type="entry name" value="Galactosyl_T_C"/>
</dbReference>
<evidence type="ECO:0000256" key="1">
    <source>
        <dbReference type="ARBA" id="ARBA00004776"/>
    </source>
</evidence>
<protein>
    <submittedName>
        <fullName evidence="7">Galactosyltransferase-related protein</fullName>
    </submittedName>
</protein>
<dbReference type="InterPro" id="IPR029044">
    <property type="entry name" value="Nucleotide-diphossugar_trans"/>
</dbReference>
<dbReference type="PANTHER" id="PTHR43179">
    <property type="entry name" value="RHAMNOSYLTRANSFERASE WBBL"/>
    <property type="match status" value="1"/>
</dbReference>
<sequence length="317" mass="33881">MSVRVGVATIARGRARHLERQAVGVGGQSRPADRYVVVAMDRSGADAEAALARAALPPSLTREVRLLPVADGAPLPLATARNAAIAALGDVDLAILVDVDCIPHPQLVARYLAADAWAADRPHLLAGPVGHLPPGRPAGTRLGPDDMAAARVRGRPVPGDAEIRPEPRHELFWSLSFAVRPATHARIGGFDEAYRGYGAEDTDYARRAARAGVALAWAGGAWAYHQDHGPSGPVREHVEDIVRNARVFHERWGVWPMEGWLERLAAEGLVDWRPEAGVLCSTTAPRGPRDRPVSPGSAWRPSPEGPPRPVRGLPLDG</sequence>
<dbReference type="Pfam" id="PF02709">
    <property type="entry name" value="Glyco_transf_7C"/>
    <property type="match status" value="1"/>
</dbReference>
<gene>
    <name evidence="7" type="ORF">SK069_02290</name>
</gene>
<evidence type="ECO:0000256" key="2">
    <source>
        <dbReference type="ARBA" id="ARBA00006739"/>
    </source>
</evidence>
<evidence type="ECO:0000259" key="6">
    <source>
        <dbReference type="Pfam" id="PF02709"/>
    </source>
</evidence>
<organism evidence="7 8">
    <name type="scientific">Patulibacter brassicae</name>
    <dbReference type="NCBI Taxonomy" id="1705717"/>
    <lineage>
        <taxon>Bacteria</taxon>
        <taxon>Bacillati</taxon>
        <taxon>Actinomycetota</taxon>
        <taxon>Thermoleophilia</taxon>
        <taxon>Solirubrobacterales</taxon>
        <taxon>Patulibacteraceae</taxon>
        <taxon>Patulibacter</taxon>
    </lineage>
</organism>
<keyword evidence="3 7" id="KW-0328">Glycosyltransferase</keyword>
<keyword evidence="4" id="KW-0808">Transferase</keyword>
<evidence type="ECO:0000256" key="4">
    <source>
        <dbReference type="ARBA" id="ARBA00022679"/>
    </source>
</evidence>
<dbReference type="EMBL" id="JAXAVX010000001">
    <property type="protein sequence ID" value="MDX8150410.1"/>
    <property type="molecule type" value="Genomic_DNA"/>
</dbReference>
<dbReference type="SUPFAM" id="SSF53448">
    <property type="entry name" value="Nucleotide-diphospho-sugar transferases"/>
    <property type="match status" value="1"/>
</dbReference>
<dbReference type="RefSeq" id="WP_319952559.1">
    <property type="nucleotide sequence ID" value="NZ_JAXAVX010000001.1"/>
</dbReference>
<accession>A0ABU4VHU0</accession>
<name>A0ABU4VHU0_9ACTN</name>
<dbReference type="Proteomes" id="UP001277761">
    <property type="component" value="Unassembled WGS sequence"/>
</dbReference>
<evidence type="ECO:0000256" key="3">
    <source>
        <dbReference type="ARBA" id="ARBA00022676"/>
    </source>
</evidence>
<comment type="pathway">
    <text evidence="1">Cell wall biogenesis; cell wall polysaccharide biosynthesis.</text>
</comment>
<dbReference type="GO" id="GO:0016757">
    <property type="term" value="F:glycosyltransferase activity"/>
    <property type="evidence" value="ECO:0007669"/>
    <property type="project" value="UniProtKB-KW"/>
</dbReference>
<evidence type="ECO:0000256" key="5">
    <source>
        <dbReference type="SAM" id="MobiDB-lite"/>
    </source>
</evidence>
<feature type="region of interest" description="Disordered" evidence="5">
    <location>
        <begin position="279"/>
        <end position="317"/>
    </location>
</feature>
<dbReference type="Gene3D" id="3.90.550.10">
    <property type="entry name" value="Spore Coat Polysaccharide Biosynthesis Protein SpsA, Chain A"/>
    <property type="match status" value="1"/>
</dbReference>
<comment type="caution">
    <text evidence="7">The sequence shown here is derived from an EMBL/GenBank/DDBJ whole genome shotgun (WGS) entry which is preliminary data.</text>
</comment>
<evidence type="ECO:0000313" key="8">
    <source>
        <dbReference type="Proteomes" id="UP001277761"/>
    </source>
</evidence>
<dbReference type="PANTHER" id="PTHR43179:SF12">
    <property type="entry name" value="GALACTOFURANOSYLTRANSFERASE GLFT2"/>
    <property type="match status" value="1"/>
</dbReference>
<comment type="similarity">
    <text evidence="2">Belongs to the glycosyltransferase 2 family.</text>
</comment>
<proteinExistence type="inferred from homology"/>
<reference evidence="7 8" key="1">
    <citation type="submission" date="2023-11" db="EMBL/GenBank/DDBJ databases">
        <authorList>
            <person name="Xu M."/>
            <person name="Jiang T."/>
        </authorList>
    </citation>
    <scope>NUCLEOTIDE SEQUENCE [LARGE SCALE GENOMIC DNA]</scope>
    <source>
        <strain evidence="7 8">SD</strain>
    </source>
</reference>
<keyword evidence="8" id="KW-1185">Reference proteome</keyword>
<feature type="domain" description="Galactosyltransferase C-terminal" evidence="6">
    <location>
        <begin position="177"/>
        <end position="215"/>
    </location>
</feature>